<feature type="signal peptide" evidence="6">
    <location>
        <begin position="1"/>
        <end position="19"/>
    </location>
</feature>
<comment type="similarity">
    <text evidence="4">Belongs to the peptidase S8 family.</text>
</comment>
<dbReference type="GeneID" id="19460318"/>
<evidence type="ECO:0000313" key="9">
    <source>
        <dbReference type="Proteomes" id="UP000016922"/>
    </source>
</evidence>
<feature type="chain" id="PRO_5004508479" evidence="6">
    <location>
        <begin position="20"/>
        <end position="899"/>
    </location>
</feature>
<evidence type="ECO:0000256" key="4">
    <source>
        <dbReference type="PROSITE-ProRule" id="PRU01240"/>
    </source>
</evidence>
<dbReference type="OrthoDB" id="1896086at2759"/>
<dbReference type="AlphaFoldDB" id="S3DFD4"/>
<name>S3DFD4_GLAL2</name>
<evidence type="ECO:0000256" key="2">
    <source>
        <dbReference type="ARBA" id="ARBA00022801"/>
    </source>
</evidence>
<accession>S3DFD4</accession>
<keyword evidence="6" id="KW-0732">Signal</keyword>
<dbReference type="SUPFAM" id="SSF52743">
    <property type="entry name" value="Subtilisin-like"/>
    <property type="match status" value="1"/>
</dbReference>
<dbReference type="PROSITE" id="PS51257">
    <property type="entry name" value="PROKAR_LIPOPROTEIN"/>
    <property type="match status" value="1"/>
</dbReference>
<sequence>MRALSLLLCFFSILGCLLAANVTSVSQPAAGKAYYKVFPKDDIDITKTSDFIKGVVGAEDLLPWTDVKDKLMHWTVEASMEEVEVLKGDEGVARVEVFVPPTAPVSARSAEDSSPEDDEAAKSYLITPTDGRFPRAVEETRQSLENLVGKDKVHQYGGQSGSAIWWYCNLTISQKNDAVKISGVKNIYEETGDEAQQLPGSHRTRDIALSLKRDESLEIYLVFPGKKGSTEEETVEAVKFLQELVGEENVSRPLLSGNAVVFWQCNLTPTQGDEASKHPGIRAVERSPKMEKFLRIPARDTSSLPSVVAKARPSQVKRALSYSTQVRAVNELIAISQPSTIPDVTHLSNYVYDSKCGSDSFVYHLESGVAYKDQASEFPNVVPDNEHIQTSSAKAIPNLHPWIDTDQLSHSTCTAGKAVGKNFGASKNAKLVVVQLGSEVFSDFFEALGLIIEDIKSKPERKKKSVVSVSFGFRHVLADHGQQAVDALQERLQKLFDVDVPLFAASGNDAIKRNKIDIDSHPALLATPEFPLITVGSAEFDGLPSGLTQRGPHLTLYAVGSDATCMGKTGNSPLTGKAGTSLAAPLIAGIVANFLSYDTVPFDTSDGNLVKNLRDYLQSDQGSWARLDGTDVVWNGVTEADNPEFGLPPPVPPPPGPAPTAPLPPPPGPPPTTGLPPPPGATSAPVKTCNGVATNKYVSRDSLLKNVQSDFCPEVVKQGGNDPGSGSIGRVYNPDTIEQVSIYLDLPPGTPVPTKEECEAHFMDLIDNCDGNDANNPMNYKAGGLVTVGTNKYHITPEKPRQPASAGVKGDCDSTYKVYFNDYVVWGHGWDSADNGETLKQQVKGCALLPDTWSFAYGLGDDGREWTAKFRTGVFQKKCVGHAGKTASGMEDFGCSGSG</sequence>
<dbReference type="KEGG" id="glz:GLAREA_01260"/>
<keyword evidence="1" id="KW-0645">Protease</keyword>
<organism evidence="8 9">
    <name type="scientific">Glarea lozoyensis (strain ATCC 20868 / MF5171)</name>
    <dbReference type="NCBI Taxonomy" id="1116229"/>
    <lineage>
        <taxon>Eukaryota</taxon>
        <taxon>Fungi</taxon>
        <taxon>Dikarya</taxon>
        <taxon>Ascomycota</taxon>
        <taxon>Pezizomycotina</taxon>
        <taxon>Leotiomycetes</taxon>
        <taxon>Helotiales</taxon>
        <taxon>Helotiaceae</taxon>
        <taxon>Glarea</taxon>
    </lineage>
</organism>
<dbReference type="Gene3D" id="3.40.50.200">
    <property type="entry name" value="Peptidase S8/S53 domain"/>
    <property type="match status" value="1"/>
</dbReference>
<feature type="region of interest" description="Disordered" evidence="5">
    <location>
        <begin position="638"/>
        <end position="687"/>
    </location>
</feature>
<gene>
    <name evidence="8" type="ORF">GLAREA_01260</name>
</gene>
<proteinExistence type="inferred from homology"/>
<dbReference type="RefSeq" id="XP_008086667.1">
    <property type="nucleotide sequence ID" value="XM_008088476.1"/>
</dbReference>
<dbReference type="EMBL" id="KE145371">
    <property type="protein sequence ID" value="EPE25348.1"/>
    <property type="molecule type" value="Genomic_DNA"/>
</dbReference>
<evidence type="ECO:0000256" key="5">
    <source>
        <dbReference type="SAM" id="MobiDB-lite"/>
    </source>
</evidence>
<evidence type="ECO:0000256" key="6">
    <source>
        <dbReference type="SAM" id="SignalP"/>
    </source>
</evidence>
<evidence type="ECO:0000256" key="1">
    <source>
        <dbReference type="ARBA" id="ARBA00022670"/>
    </source>
</evidence>
<evidence type="ECO:0000256" key="3">
    <source>
        <dbReference type="ARBA" id="ARBA00022825"/>
    </source>
</evidence>
<comment type="caution">
    <text evidence="4">Lacks conserved residue(s) required for the propagation of feature annotation.</text>
</comment>
<dbReference type="eggNOG" id="ENOG502R9JX">
    <property type="taxonomic scope" value="Eukaryota"/>
</dbReference>
<evidence type="ECO:0000313" key="8">
    <source>
        <dbReference type="EMBL" id="EPE25348.1"/>
    </source>
</evidence>
<dbReference type="GO" id="GO:0006508">
    <property type="term" value="P:proteolysis"/>
    <property type="evidence" value="ECO:0007669"/>
    <property type="project" value="UniProtKB-KW"/>
</dbReference>
<dbReference type="PROSITE" id="PS00138">
    <property type="entry name" value="SUBTILASE_SER"/>
    <property type="match status" value="1"/>
</dbReference>
<keyword evidence="3" id="KW-0720">Serine protease</keyword>
<dbReference type="InterPro" id="IPR036852">
    <property type="entry name" value="Peptidase_S8/S53_dom_sf"/>
</dbReference>
<reference evidence="8 9" key="1">
    <citation type="journal article" date="2013" name="BMC Genomics">
        <title>Genomics-driven discovery of the pneumocandin biosynthetic gene cluster in the fungus Glarea lozoyensis.</title>
        <authorList>
            <person name="Chen L."/>
            <person name="Yue Q."/>
            <person name="Zhang X."/>
            <person name="Xiang M."/>
            <person name="Wang C."/>
            <person name="Li S."/>
            <person name="Che Y."/>
            <person name="Ortiz-Lopez F.J."/>
            <person name="Bills G.F."/>
            <person name="Liu X."/>
            <person name="An Z."/>
        </authorList>
    </citation>
    <scope>NUCLEOTIDE SEQUENCE [LARGE SCALE GENOMIC DNA]</scope>
    <source>
        <strain evidence="9">ATCC 20868 / MF5171</strain>
    </source>
</reference>
<keyword evidence="9" id="KW-1185">Reference proteome</keyword>
<dbReference type="Pfam" id="PF18647">
    <property type="entry name" value="Fungal_lectin_2"/>
    <property type="match status" value="1"/>
</dbReference>
<dbReference type="Proteomes" id="UP000016922">
    <property type="component" value="Unassembled WGS sequence"/>
</dbReference>
<evidence type="ECO:0000259" key="7">
    <source>
        <dbReference type="Pfam" id="PF00082"/>
    </source>
</evidence>
<feature type="compositionally biased region" description="Pro residues" evidence="5">
    <location>
        <begin position="646"/>
        <end position="680"/>
    </location>
</feature>
<dbReference type="InterPro" id="IPR023828">
    <property type="entry name" value="Peptidase_S8_Ser-AS"/>
</dbReference>
<dbReference type="Pfam" id="PF00082">
    <property type="entry name" value="Peptidase_S8"/>
    <property type="match status" value="1"/>
</dbReference>
<dbReference type="STRING" id="1116229.S3DFD4"/>
<keyword evidence="2" id="KW-0378">Hydrolase</keyword>
<dbReference type="PROSITE" id="PS51892">
    <property type="entry name" value="SUBTILASE"/>
    <property type="match status" value="1"/>
</dbReference>
<protein>
    <submittedName>
        <fullName evidence="8">Subtilisin-like protein</fullName>
    </submittedName>
</protein>
<dbReference type="InterPro" id="IPR000209">
    <property type="entry name" value="Peptidase_S8/S53_dom"/>
</dbReference>
<feature type="domain" description="Peptidase S8/S53" evidence="7">
    <location>
        <begin position="403"/>
        <end position="596"/>
    </location>
</feature>
<dbReference type="GO" id="GO:0004252">
    <property type="term" value="F:serine-type endopeptidase activity"/>
    <property type="evidence" value="ECO:0007669"/>
    <property type="project" value="InterPro"/>
</dbReference>
<dbReference type="HOGENOM" id="CLU_018450_0_0_1"/>